<comment type="caution">
    <text evidence="2">The sequence shown here is derived from an EMBL/GenBank/DDBJ whole genome shotgun (WGS) entry which is preliminary data.</text>
</comment>
<dbReference type="EMBL" id="JALPRK010000018">
    <property type="protein sequence ID" value="MCK8488979.1"/>
    <property type="molecule type" value="Genomic_DNA"/>
</dbReference>
<organism evidence="2 3">
    <name type="scientific">Paenibacillus mellifer</name>
    <dbReference type="NCBI Taxonomy" id="2937794"/>
    <lineage>
        <taxon>Bacteria</taxon>
        <taxon>Bacillati</taxon>
        <taxon>Bacillota</taxon>
        <taxon>Bacilli</taxon>
        <taxon>Bacillales</taxon>
        <taxon>Paenibacillaceae</taxon>
        <taxon>Paenibacillus</taxon>
    </lineage>
</organism>
<feature type="region of interest" description="Disordered" evidence="1">
    <location>
        <begin position="1"/>
        <end position="57"/>
    </location>
</feature>
<evidence type="ECO:0000256" key="1">
    <source>
        <dbReference type="SAM" id="MobiDB-lite"/>
    </source>
</evidence>
<gene>
    <name evidence="2" type="ORF">M0651_17550</name>
</gene>
<dbReference type="RefSeq" id="WP_248553023.1">
    <property type="nucleotide sequence ID" value="NZ_JALPRK010000018.1"/>
</dbReference>
<sequence>MARSKSGSDKNLTNVVEDLDRTPVNAHQAQQMQQQVNDRRHRDINNRDNNKDMDPTH</sequence>
<reference evidence="2" key="1">
    <citation type="submission" date="2022-04" db="EMBL/GenBank/DDBJ databases">
        <authorList>
            <person name="Seo M.-J."/>
        </authorList>
    </citation>
    <scope>NUCLEOTIDE SEQUENCE</scope>
    <source>
        <strain evidence="2">MBLB2552</strain>
    </source>
</reference>
<name>A0A9X1Y116_9BACL</name>
<dbReference type="Proteomes" id="UP001139534">
    <property type="component" value="Unassembled WGS sequence"/>
</dbReference>
<keyword evidence="3" id="KW-1185">Reference proteome</keyword>
<evidence type="ECO:0000313" key="3">
    <source>
        <dbReference type="Proteomes" id="UP001139534"/>
    </source>
</evidence>
<accession>A0A9X1Y116</accession>
<protein>
    <submittedName>
        <fullName evidence="2">Uncharacterized protein</fullName>
    </submittedName>
</protein>
<proteinExistence type="predicted"/>
<evidence type="ECO:0000313" key="2">
    <source>
        <dbReference type="EMBL" id="MCK8488979.1"/>
    </source>
</evidence>
<feature type="compositionally biased region" description="Basic and acidic residues" evidence="1">
    <location>
        <begin position="37"/>
        <end position="57"/>
    </location>
</feature>
<dbReference type="AlphaFoldDB" id="A0A9X1Y116"/>